<dbReference type="Proteomes" id="UP000518300">
    <property type="component" value="Unassembled WGS sequence"/>
</dbReference>
<dbReference type="RefSeq" id="WP_169349895.1">
    <property type="nucleotide sequence ID" value="NZ_JABBJJ010000262.1"/>
</dbReference>
<dbReference type="Pfam" id="PF01656">
    <property type="entry name" value="CbiA"/>
    <property type="match status" value="1"/>
</dbReference>
<dbReference type="PANTHER" id="PTHR13696:SF52">
    <property type="entry name" value="PARA FAMILY PROTEIN CT_582"/>
    <property type="match status" value="1"/>
</dbReference>
<reference evidence="2 3" key="1">
    <citation type="submission" date="2020-04" db="EMBL/GenBank/DDBJ databases">
        <title>Draft genome of Pyxidicoccus fallax type strain.</title>
        <authorList>
            <person name="Whitworth D.E."/>
        </authorList>
    </citation>
    <scope>NUCLEOTIDE SEQUENCE [LARGE SCALE GENOMIC DNA]</scope>
    <source>
        <strain evidence="2 3">DSM 14698</strain>
    </source>
</reference>
<dbReference type="SUPFAM" id="SSF48452">
    <property type="entry name" value="TPR-like"/>
    <property type="match status" value="1"/>
</dbReference>
<dbReference type="AlphaFoldDB" id="A0A848LST2"/>
<dbReference type="NCBIfam" id="NF047398">
    <property type="entry name" value="AAA_KGGVGR"/>
    <property type="match status" value="1"/>
</dbReference>
<sequence length="611" mass="68257">MHIVTFYSFKGGVGRTMALANVAFELIRRGRRVLVVDFDLEAPGLPTFDLFSSATDQDGIVDYVAKYLETSEAPPVEDFTTDCTAESMAPGRLWVMPSGRQNSTYTTRLNSIDWQRLYSERDGFLLFEDMKSQWLDAFQPDYVLIDSRTGHTDVGGICTRQLPNAVVAMFFPNEQNIAGLAKVVKEIRREALPPREKAIDIHFVISNVPELDDEEGILQRRLEHAQRALTYQEANVVIHHYNSLSLLNQALFTKERPRSRLAREYVALADVIIANNPQDREGAVSYLRKLHVSLVQPSSERGPAELNAIEDRLESIGAHHPRDGEILALMAGVKERIFEPESAILLLNAAAESGYNKPDLLVRRAVMHRALSQNDAAVADLKSALRSSNLDAQDAYFAVRLLGDLSPEAFYELGNFPSLQILSPSSKFLIANEMLATRQALPIGEQILRDILTSKITSPLEKKLARSQLSLNLIGQRRFEEAVNLIKEGWRTPATIDDVASAFNFAIASWGMTGHPDSNLFAHALALTGKRALADANWFQCLAISYLVTGQPRQAHDSIDKARQALRSAPRRVFSAWRFLSVAPPEFSDDLDAIERLTRGESETPRFLSEQ</sequence>
<dbReference type="InterPro" id="IPR050678">
    <property type="entry name" value="DNA_Partitioning_ATPase"/>
</dbReference>
<name>A0A848LST2_9BACT</name>
<evidence type="ECO:0000313" key="3">
    <source>
        <dbReference type="Proteomes" id="UP000518300"/>
    </source>
</evidence>
<evidence type="ECO:0000313" key="2">
    <source>
        <dbReference type="EMBL" id="NMO20682.1"/>
    </source>
</evidence>
<feature type="domain" description="CobQ/CobB/MinD/ParA nucleotide binding" evidence="1">
    <location>
        <begin position="5"/>
        <end position="225"/>
    </location>
</feature>
<dbReference type="InterPro" id="IPR002586">
    <property type="entry name" value="CobQ/CobB/MinD/ParA_Nub-bd_dom"/>
</dbReference>
<proteinExistence type="predicted"/>
<dbReference type="PANTHER" id="PTHR13696">
    <property type="entry name" value="P-LOOP CONTAINING NUCLEOSIDE TRIPHOSPHATE HYDROLASE"/>
    <property type="match status" value="1"/>
</dbReference>
<dbReference type="Gene3D" id="3.40.50.300">
    <property type="entry name" value="P-loop containing nucleotide triphosphate hydrolases"/>
    <property type="match status" value="1"/>
</dbReference>
<protein>
    <submittedName>
        <fullName evidence="2">AAA family ATPase</fullName>
    </submittedName>
</protein>
<dbReference type="Gene3D" id="1.25.40.10">
    <property type="entry name" value="Tetratricopeptide repeat domain"/>
    <property type="match status" value="1"/>
</dbReference>
<gene>
    <name evidence="2" type="ORF">HG543_38390</name>
</gene>
<comment type="caution">
    <text evidence="2">The sequence shown here is derived from an EMBL/GenBank/DDBJ whole genome shotgun (WGS) entry which is preliminary data.</text>
</comment>
<dbReference type="InterPro" id="IPR011990">
    <property type="entry name" value="TPR-like_helical_dom_sf"/>
</dbReference>
<evidence type="ECO:0000259" key="1">
    <source>
        <dbReference type="Pfam" id="PF01656"/>
    </source>
</evidence>
<keyword evidence="3" id="KW-1185">Reference proteome</keyword>
<accession>A0A848LST2</accession>
<dbReference type="InterPro" id="IPR027417">
    <property type="entry name" value="P-loop_NTPase"/>
</dbReference>
<dbReference type="SUPFAM" id="SSF52540">
    <property type="entry name" value="P-loop containing nucleoside triphosphate hydrolases"/>
    <property type="match status" value="1"/>
</dbReference>
<organism evidence="2 3">
    <name type="scientific">Pyxidicoccus fallax</name>
    <dbReference type="NCBI Taxonomy" id="394095"/>
    <lineage>
        <taxon>Bacteria</taxon>
        <taxon>Pseudomonadati</taxon>
        <taxon>Myxococcota</taxon>
        <taxon>Myxococcia</taxon>
        <taxon>Myxococcales</taxon>
        <taxon>Cystobacterineae</taxon>
        <taxon>Myxococcaceae</taxon>
        <taxon>Pyxidicoccus</taxon>
    </lineage>
</organism>
<dbReference type="EMBL" id="JABBJJ010000262">
    <property type="protein sequence ID" value="NMO20682.1"/>
    <property type="molecule type" value="Genomic_DNA"/>
</dbReference>